<evidence type="ECO:0000313" key="5">
    <source>
        <dbReference type="EMBL" id="CAB4991928.1"/>
    </source>
</evidence>
<dbReference type="InterPro" id="IPR011059">
    <property type="entry name" value="Metal-dep_hydrolase_composite"/>
</dbReference>
<dbReference type="PANTHER" id="PTHR11647">
    <property type="entry name" value="HYDRANTOINASE/DIHYDROPYRIMIDINASE FAMILY MEMBER"/>
    <property type="match status" value="1"/>
</dbReference>
<feature type="domain" description="Amidohydrolase 3" evidence="1">
    <location>
        <begin position="47"/>
        <end position="549"/>
    </location>
</feature>
<organism evidence="2">
    <name type="scientific">freshwater metagenome</name>
    <dbReference type="NCBI Taxonomy" id="449393"/>
    <lineage>
        <taxon>unclassified sequences</taxon>
        <taxon>metagenomes</taxon>
        <taxon>ecological metagenomes</taxon>
    </lineage>
</organism>
<dbReference type="InterPro" id="IPR013108">
    <property type="entry name" value="Amidohydro_3"/>
</dbReference>
<protein>
    <submittedName>
        <fullName evidence="2">Unannotated protein</fullName>
    </submittedName>
</protein>
<dbReference type="PANTHER" id="PTHR11647:SF1">
    <property type="entry name" value="COLLAPSIN RESPONSE MEDIATOR PROTEIN"/>
    <property type="match status" value="1"/>
</dbReference>
<dbReference type="SUPFAM" id="SSF51338">
    <property type="entry name" value="Composite domain of metallo-dependent hydrolases"/>
    <property type="match status" value="1"/>
</dbReference>
<dbReference type="GO" id="GO:0005829">
    <property type="term" value="C:cytosol"/>
    <property type="evidence" value="ECO:0007669"/>
    <property type="project" value="TreeGrafter"/>
</dbReference>
<gene>
    <name evidence="2" type="ORF">UFOPK2754_02785</name>
    <name evidence="3" type="ORF">UFOPK3139_02679</name>
    <name evidence="4" type="ORF">UFOPK3543_01507</name>
    <name evidence="5" type="ORF">UFOPK3967_01061</name>
</gene>
<dbReference type="InterPro" id="IPR050378">
    <property type="entry name" value="Metallo-dep_Hydrolases_sf"/>
</dbReference>
<dbReference type="Pfam" id="PF07969">
    <property type="entry name" value="Amidohydro_3"/>
    <property type="match status" value="1"/>
</dbReference>
<proteinExistence type="predicted"/>
<accession>A0A6J6V336</accession>
<dbReference type="AlphaFoldDB" id="A0A6J6V336"/>
<dbReference type="EMBL" id="CAEZYR010000143">
    <property type="protein sequence ID" value="CAB4766066.1"/>
    <property type="molecule type" value="Genomic_DNA"/>
</dbReference>
<evidence type="ECO:0000313" key="4">
    <source>
        <dbReference type="EMBL" id="CAB4911017.1"/>
    </source>
</evidence>
<sequence>MLDHRIIGATIVDGTGSPGFAGDIGVRDGRIVSIVPAGTLTEDAAVTLDAAGLVVCPGFVDPHTHYDAQLFWDPLATPSNIHGVTSIIGGNCSFGIAPLHAPDADYTRRMLAKVEGMPLGALEEGVPWTWTSFGEYLASLDGNIGVNAGFMLGHSALRRFVLGAEANRRSATPEELDQLRAALGDAISQGALGLSTDVSRMHSDGNGDPVPARGADSEEILALCEETGRWPGTTLEGIFDGASDGFSERELELLPQMSVRANRPLNWNLLVVDAKDPGRIDRHLAVSHKAREVGGRVVALTMPVIVPMNMSFLNYCALNLMPDWGPVLNAPVPERMEKLRDIPTRRMMVERANSGDAGMFKRLADFGGYIIGDTYSAANEGLSGRVVRDIAAERGDADSFDTLIEIVLADDLRTVLWPSAPDDDDAHWRMRRELWNDPDVFLGGSDAGAHLDRMCGASYPTQLLADTLRGRKLVSLEWAVHAMTGKMAELLGLRDRGTITEGAFADLVVFDPATIDCAPATLVRDLPGGAPRMIAASTGVVRVYVNGVETVVDGEATGALPGTVFRSGRDTETVTVH</sequence>
<dbReference type="EMBL" id="CAFBMH010000051">
    <property type="protein sequence ID" value="CAB4911017.1"/>
    <property type="molecule type" value="Genomic_DNA"/>
</dbReference>
<reference evidence="2" key="1">
    <citation type="submission" date="2020-05" db="EMBL/GenBank/DDBJ databases">
        <authorList>
            <person name="Chiriac C."/>
            <person name="Salcher M."/>
            <person name="Ghai R."/>
            <person name="Kavagutti S V."/>
        </authorList>
    </citation>
    <scope>NUCLEOTIDE SEQUENCE</scope>
</reference>
<dbReference type="SUPFAM" id="SSF51556">
    <property type="entry name" value="Metallo-dependent hydrolases"/>
    <property type="match status" value="1"/>
</dbReference>
<dbReference type="GO" id="GO:0016812">
    <property type="term" value="F:hydrolase activity, acting on carbon-nitrogen (but not peptide) bonds, in cyclic amides"/>
    <property type="evidence" value="ECO:0007669"/>
    <property type="project" value="TreeGrafter"/>
</dbReference>
<dbReference type="Gene3D" id="2.30.40.10">
    <property type="entry name" value="Urease, subunit C, domain 1"/>
    <property type="match status" value="1"/>
</dbReference>
<dbReference type="EMBL" id="CAFABA010000150">
    <property type="protein sequence ID" value="CAB4835906.1"/>
    <property type="molecule type" value="Genomic_DNA"/>
</dbReference>
<evidence type="ECO:0000313" key="2">
    <source>
        <dbReference type="EMBL" id="CAB4766066.1"/>
    </source>
</evidence>
<dbReference type="Gene3D" id="3.20.20.140">
    <property type="entry name" value="Metal-dependent hydrolases"/>
    <property type="match status" value="2"/>
</dbReference>
<evidence type="ECO:0000259" key="1">
    <source>
        <dbReference type="Pfam" id="PF07969"/>
    </source>
</evidence>
<evidence type="ECO:0000313" key="3">
    <source>
        <dbReference type="EMBL" id="CAB4835906.1"/>
    </source>
</evidence>
<dbReference type="EMBL" id="CAFBOS010000051">
    <property type="protein sequence ID" value="CAB4991928.1"/>
    <property type="molecule type" value="Genomic_DNA"/>
</dbReference>
<name>A0A6J6V336_9ZZZZ</name>
<dbReference type="InterPro" id="IPR032466">
    <property type="entry name" value="Metal_Hydrolase"/>
</dbReference>